<feature type="compositionally biased region" description="Acidic residues" evidence="1">
    <location>
        <begin position="202"/>
        <end position="226"/>
    </location>
</feature>
<evidence type="ECO:0000256" key="1">
    <source>
        <dbReference type="SAM" id="MobiDB-lite"/>
    </source>
</evidence>
<gene>
    <name evidence="2" type="ORF">B0H66DRAFT_550902</name>
</gene>
<protein>
    <submittedName>
        <fullName evidence="2">Uncharacterized protein</fullName>
    </submittedName>
</protein>
<dbReference type="AlphaFoldDB" id="A0AAE0IJR9"/>
<dbReference type="EMBL" id="JAUEDM010000002">
    <property type="protein sequence ID" value="KAK3326422.1"/>
    <property type="molecule type" value="Genomic_DNA"/>
</dbReference>
<feature type="region of interest" description="Disordered" evidence="1">
    <location>
        <begin position="1"/>
        <end position="318"/>
    </location>
</feature>
<feature type="compositionally biased region" description="Low complexity" evidence="1">
    <location>
        <begin position="397"/>
        <end position="411"/>
    </location>
</feature>
<feature type="compositionally biased region" description="Low complexity" evidence="1">
    <location>
        <begin position="74"/>
        <end position="111"/>
    </location>
</feature>
<evidence type="ECO:0000313" key="2">
    <source>
        <dbReference type="EMBL" id="KAK3326422.1"/>
    </source>
</evidence>
<feature type="compositionally biased region" description="Basic and acidic residues" evidence="1">
    <location>
        <begin position="253"/>
        <end position="268"/>
    </location>
</feature>
<feature type="region of interest" description="Disordered" evidence="1">
    <location>
        <begin position="397"/>
        <end position="423"/>
    </location>
</feature>
<feature type="compositionally biased region" description="Low complexity" evidence="1">
    <location>
        <begin position="19"/>
        <end position="32"/>
    </location>
</feature>
<comment type="caution">
    <text evidence="2">The sequence shown here is derived from an EMBL/GenBank/DDBJ whole genome shotgun (WGS) entry which is preliminary data.</text>
</comment>
<reference evidence="2" key="2">
    <citation type="submission" date="2023-06" db="EMBL/GenBank/DDBJ databases">
        <authorList>
            <consortium name="Lawrence Berkeley National Laboratory"/>
            <person name="Haridas S."/>
            <person name="Hensen N."/>
            <person name="Bonometti L."/>
            <person name="Westerberg I."/>
            <person name="Brannstrom I.O."/>
            <person name="Guillou S."/>
            <person name="Cros-Aarteil S."/>
            <person name="Calhoun S."/>
            <person name="Kuo A."/>
            <person name="Mondo S."/>
            <person name="Pangilinan J."/>
            <person name="Riley R."/>
            <person name="Labutti K."/>
            <person name="Andreopoulos B."/>
            <person name="Lipzen A."/>
            <person name="Chen C."/>
            <person name="Yanf M."/>
            <person name="Daum C."/>
            <person name="Ng V."/>
            <person name="Clum A."/>
            <person name="Steindorff A."/>
            <person name="Ohm R."/>
            <person name="Martin F."/>
            <person name="Silar P."/>
            <person name="Natvig D."/>
            <person name="Lalanne C."/>
            <person name="Gautier V."/>
            <person name="Ament-Velasquez S.L."/>
            <person name="Kruys A."/>
            <person name="Hutchinson M.I."/>
            <person name="Powell A.J."/>
            <person name="Barry K."/>
            <person name="Miller A.N."/>
            <person name="Grigoriev I.V."/>
            <person name="Debuchy R."/>
            <person name="Gladieux P."/>
            <person name="Thoren M.H."/>
            <person name="Johannesson H."/>
        </authorList>
    </citation>
    <scope>NUCLEOTIDE SEQUENCE</scope>
    <source>
        <strain evidence="2">CBS 118394</strain>
    </source>
</reference>
<accession>A0AAE0IJR9</accession>
<proteinExistence type="predicted"/>
<dbReference type="Proteomes" id="UP001283341">
    <property type="component" value="Unassembled WGS sequence"/>
</dbReference>
<keyword evidence="3" id="KW-1185">Reference proteome</keyword>
<feature type="compositionally biased region" description="Low complexity" evidence="1">
    <location>
        <begin position="153"/>
        <end position="162"/>
    </location>
</feature>
<organism evidence="2 3">
    <name type="scientific">Apodospora peruviana</name>
    <dbReference type="NCBI Taxonomy" id="516989"/>
    <lineage>
        <taxon>Eukaryota</taxon>
        <taxon>Fungi</taxon>
        <taxon>Dikarya</taxon>
        <taxon>Ascomycota</taxon>
        <taxon>Pezizomycotina</taxon>
        <taxon>Sordariomycetes</taxon>
        <taxon>Sordariomycetidae</taxon>
        <taxon>Sordariales</taxon>
        <taxon>Lasiosphaeriaceae</taxon>
        <taxon>Apodospora</taxon>
    </lineage>
</organism>
<feature type="compositionally biased region" description="Low complexity" evidence="1">
    <location>
        <begin position="55"/>
        <end position="64"/>
    </location>
</feature>
<reference evidence="2" key="1">
    <citation type="journal article" date="2023" name="Mol. Phylogenet. Evol.">
        <title>Genome-scale phylogeny and comparative genomics of the fungal order Sordariales.</title>
        <authorList>
            <person name="Hensen N."/>
            <person name="Bonometti L."/>
            <person name="Westerberg I."/>
            <person name="Brannstrom I.O."/>
            <person name="Guillou S."/>
            <person name="Cros-Aarteil S."/>
            <person name="Calhoun S."/>
            <person name="Haridas S."/>
            <person name="Kuo A."/>
            <person name="Mondo S."/>
            <person name="Pangilinan J."/>
            <person name="Riley R."/>
            <person name="LaButti K."/>
            <person name="Andreopoulos B."/>
            <person name="Lipzen A."/>
            <person name="Chen C."/>
            <person name="Yan M."/>
            <person name="Daum C."/>
            <person name="Ng V."/>
            <person name="Clum A."/>
            <person name="Steindorff A."/>
            <person name="Ohm R.A."/>
            <person name="Martin F."/>
            <person name="Silar P."/>
            <person name="Natvig D.O."/>
            <person name="Lalanne C."/>
            <person name="Gautier V."/>
            <person name="Ament-Velasquez S.L."/>
            <person name="Kruys A."/>
            <person name="Hutchinson M.I."/>
            <person name="Powell A.J."/>
            <person name="Barry K."/>
            <person name="Miller A.N."/>
            <person name="Grigoriev I.V."/>
            <person name="Debuchy R."/>
            <person name="Gladieux P."/>
            <person name="Hiltunen Thoren M."/>
            <person name="Johannesson H."/>
        </authorList>
    </citation>
    <scope>NUCLEOTIDE SEQUENCE</scope>
    <source>
        <strain evidence="2">CBS 118394</strain>
    </source>
</reference>
<name>A0AAE0IJR9_9PEZI</name>
<sequence>MGPDPLTPAPSRFLSSRRPATQQTKPQNQTPQRGIQQTPAGGVPLRQFYATPRFSSSSKPPASSNQAVAAPAFSTQASRTRSLRASRSTQDIIDSSPDSSRDSPPASPTTTNHHQNHVLPEPIEFASSLIPESPSLDSPVFEGGRSPKRRRISINSSSESESGLLGQDTRVKKEKQEQDDDIDLIPSSSFPYDDLDHPPLKEEDDDGDNDDVDDIYDRNDDDDDPDSLAAASNSRKQQHDYIHVLDSGDDEEYSKNEERRRTKHESDQKPTFFNPPPFKPTDHQLPNHTHHPPQDHLPDIFSPSSKRRGGQGGKYVSGGLASELRDWLVDVKTETEKRSTAATPPPIAKLTIDAVGLRSGRPLRLISGRPTAGGAAADASSSSSSFRAILAGEGESIGDSSGVGLSSSESGVMERRTDKNKRRKKSIIYPESVVAIAPPAWDVDLPGQGRWAVAYRWEVVSGPHTDVSVTAAPPRVVCEEVDEEVDPGGGEY</sequence>
<evidence type="ECO:0000313" key="3">
    <source>
        <dbReference type="Proteomes" id="UP001283341"/>
    </source>
</evidence>